<feature type="domain" description="HTH cro/C1-type" evidence="1">
    <location>
        <begin position="17"/>
        <end position="67"/>
    </location>
</feature>
<dbReference type="EMBL" id="KR029590">
    <property type="protein sequence ID" value="AKH47288.1"/>
    <property type="molecule type" value="Genomic_DNA"/>
</dbReference>
<dbReference type="InterPro" id="IPR001387">
    <property type="entry name" value="Cro/C1-type_HTH"/>
</dbReference>
<dbReference type="SUPFAM" id="SSF47413">
    <property type="entry name" value="lambda repressor-like DNA-binding domains"/>
    <property type="match status" value="1"/>
</dbReference>
<dbReference type="PROSITE" id="PS50943">
    <property type="entry name" value="HTH_CROC1"/>
    <property type="match status" value="1"/>
</dbReference>
<dbReference type="Gene3D" id="1.10.260.40">
    <property type="entry name" value="lambda repressor-like DNA-binding domains"/>
    <property type="match status" value="1"/>
</dbReference>
<dbReference type="SMART" id="SM00530">
    <property type="entry name" value="HTH_XRE"/>
    <property type="match status" value="1"/>
</dbReference>
<evidence type="ECO:0000259" key="1">
    <source>
        <dbReference type="PROSITE" id="PS50943"/>
    </source>
</evidence>
<accession>A0A0F7L6U4</accession>
<name>A0A0F7L6U4_9VIRU</name>
<dbReference type="CDD" id="cd00093">
    <property type="entry name" value="HTH_XRE"/>
    <property type="match status" value="1"/>
</dbReference>
<proteinExistence type="predicted"/>
<sequence length="76" mass="8363">MSSESQKWISDTVTSKRKAMGLTREQLSWDAGVAAATIRNLELNTHNITYAKLALIVGALGMELELMDIDAPQEND</sequence>
<dbReference type="GO" id="GO:0003677">
    <property type="term" value="F:DNA binding"/>
    <property type="evidence" value="ECO:0007669"/>
    <property type="project" value="InterPro"/>
</dbReference>
<protein>
    <recommendedName>
        <fullName evidence="1">HTH cro/C1-type domain-containing protein</fullName>
    </recommendedName>
</protein>
<organism evidence="2">
    <name type="scientific">uncultured marine virus</name>
    <dbReference type="NCBI Taxonomy" id="186617"/>
    <lineage>
        <taxon>Viruses</taxon>
        <taxon>environmental samples</taxon>
    </lineage>
</organism>
<reference evidence="2" key="1">
    <citation type="journal article" date="2015" name="Front. Microbiol.">
        <title>Combining genomic sequencing methods to explore viral diversity and reveal potential virus-host interactions.</title>
        <authorList>
            <person name="Chow C.E."/>
            <person name="Winget D.M."/>
            <person name="White R.A.III."/>
            <person name="Hallam S.J."/>
            <person name="Suttle C.A."/>
        </authorList>
    </citation>
    <scope>NUCLEOTIDE SEQUENCE</scope>
    <source>
        <strain evidence="2">H4084944</strain>
    </source>
</reference>
<dbReference type="Pfam" id="PF01381">
    <property type="entry name" value="HTH_3"/>
    <property type="match status" value="1"/>
</dbReference>
<reference evidence="2" key="2">
    <citation type="submission" date="2015-03" db="EMBL/GenBank/DDBJ databases">
        <authorList>
            <person name="Chow C.-E.T."/>
            <person name="Winget D.M."/>
            <person name="White R.A.III."/>
            <person name="Hallam S.J."/>
            <person name="Suttle C.A."/>
        </authorList>
    </citation>
    <scope>NUCLEOTIDE SEQUENCE</scope>
    <source>
        <strain evidence="2">H4084944</strain>
    </source>
</reference>
<dbReference type="InterPro" id="IPR010982">
    <property type="entry name" value="Lambda_DNA-bd_dom_sf"/>
</dbReference>
<evidence type="ECO:0000313" key="2">
    <source>
        <dbReference type="EMBL" id="AKH47288.1"/>
    </source>
</evidence>